<protein>
    <submittedName>
        <fullName evidence="12">(spotted green pufferfish) hypothetical protein</fullName>
    </submittedName>
</protein>
<comment type="similarity">
    <text evidence="2 9">Belongs to the AAA ATPase family.</text>
</comment>
<dbReference type="InterPro" id="IPR003959">
    <property type="entry name" value="ATPase_AAA_core"/>
</dbReference>
<evidence type="ECO:0000256" key="10">
    <source>
        <dbReference type="SAM" id="MobiDB-lite"/>
    </source>
</evidence>
<dbReference type="InterPro" id="IPR048612">
    <property type="entry name" value="KTNA1_AAA_dom"/>
</dbReference>
<dbReference type="SUPFAM" id="SSF52540">
    <property type="entry name" value="P-loop containing nucleoside triphosphate hydrolases"/>
    <property type="match status" value="1"/>
</dbReference>
<dbReference type="InterPro" id="IPR003960">
    <property type="entry name" value="ATPase_AAA_CS"/>
</dbReference>
<evidence type="ECO:0000256" key="7">
    <source>
        <dbReference type="ARBA" id="ARBA00023212"/>
    </source>
</evidence>
<dbReference type="GO" id="GO:0005524">
    <property type="term" value="F:ATP binding"/>
    <property type="evidence" value="ECO:0007669"/>
    <property type="project" value="UniProtKB-KW"/>
</dbReference>
<proteinExistence type="inferred from homology"/>
<dbReference type="GO" id="GO:0016887">
    <property type="term" value="F:ATP hydrolysis activity"/>
    <property type="evidence" value="ECO:0007669"/>
    <property type="project" value="InterPro"/>
</dbReference>
<evidence type="ECO:0000256" key="1">
    <source>
        <dbReference type="ARBA" id="ARBA00004186"/>
    </source>
</evidence>
<reference evidence="12" key="2">
    <citation type="submission" date="2004-02" db="EMBL/GenBank/DDBJ databases">
        <authorList>
            <consortium name="Genoscope"/>
            <consortium name="Whitehead Institute Centre for Genome Research"/>
        </authorList>
    </citation>
    <scope>NUCLEOTIDE SEQUENCE</scope>
</reference>
<dbReference type="HOGENOM" id="CLU_000688_21_14_1"/>
<dbReference type="Gene3D" id="3.40.50.300">
    <property type="entry name" value="P-loop containing nucleotide triphosphate hydrolases"/>
    <property type="match status" value="1"/>
</dbReference>
<feature type="non-terminal residue" evidence="12">
    <location>
        <position position="486"/>
    </location>
</feature>
<dbReference type="InterPro" id="IPR048611">
    <property type="entry name" value="KATNA1_MIT"/>
</dbReference>
<dbReference type="PANTHER" id="PTHR23074">
    <property type="entry name" value="AAA DOMAIN-CONTAINING"/>
    <property type="match status" value="1"/>
</dbReference>
<evidence type="ECO:0000256" key="6">
    <source>
        <dbReference type="ARBA" id="ARBA00022840"/>
    </source>
</evidence>
<dbReference type="InterPro" id="IPR028596">
    <property type="entry name" value="KATNA1"/>
</dbReference>
<dbReference type="CDD" id="cd21748">
    <property type="entry name" value="Kp60-NTD"/>
    <property type="match status" value="1"/>
</dbReference>
<dbReference type="PANTHER" id="PTHR23074:SF65">
    <property type="entry name" value="KATANIN P60 ATPASE-CONTAINING SUBUNIT A-LIKE 1"/>
    <property type="match status" value="1"/>
</dbReference>
<dbReference type="Gene3D" id="1.10.8.60">
    <property type="match status" value="1"/>
</dbReference>
<dbReference type="KEGG" id="tng:GSTEN00027947G001"/>
<evidence type="ECO:0000259" key="11">
    <source>
        <dbReference type="SMART" id="SM00382"/>
    </source>
</evidence>
<feature type="region of interest" description="Disordered" evidence="10">
    <location>
        <begin position="86"/>
        <end position="181"/>
    </location>
</feature>
<feature type="domain" description="AAA+ ATPase" evidence="11">
    <location>
        <begin position="237"/>
        <end position="378"/>
    </location>
</feature>
<dbReference type="PROSITE" id="PS00674">
    <property type="entry name" value="AAA"/>
    <property type="match status" value="1"/>
</dbReference>
<dbReference type="Pfam" id="PF00004">
    <property type="entry name" value="AAA"/>
    <property type="match status" value="1"/>
</dbReference>
<evidence type="ECO:0000256" key="2">
    <source>
        <dbReference type="ARBA" id="ARBA00006914"/>
    </source>
</evidence>
<dbReference type="HAMAP" id="MF_03023">
    <property type="entry name" value="Katanin_p60_A1"/>
    <property type="match status" value="1"/>
</dbReference>
<dbReference type="Gene3D" id="1.20.58.80">
    <property type="entry name" value="Phosphotransferase system, lactose/cellobiose-type IIA subunit"/>
    <property type="match status" value="1"/>
</dbReference>
<evidence type="ECO:0000256" key="4">
    <source>
        <dbReference type="ARBA" id="ARBA00022701"/>
    </source>
</evidence>
<dbReference type="GO" id="GO:0005874">
    <property type="term" value="C:microtubule"/>
    <property type="evidence" value="ECO:0007669"/>
    <property type="project" value="UniProtKB-KW"/>
</dbReference>
<dbReference type="GO" id="GO:0005819">
    <property type="term" value="C:spindle"/>
    <property type="evidence" value="ECO:0007669"/>
    <property type="project" value="UniProtKB-SubCell"/>
</dbReference>
<accession>Q4RWB0</accession>
<evidence type="ECO:0000313" key="12">
    <source>
        <dbReference type="EMBL" id="CAG07322.1"/>
    </source>
</evidence>
<dbReference type="Pfam" id="PF21126">
    <property type="entry name" value="KATNA1_MIT"/>
    <property type="match status" value="1"/>
</dbReference>
<dbReference type="Pfam" id="PF17862">
    <property type="entry name" value="AAA_lid_3"/>
    <property type="match status" value="1"/>
</dbReference>
<keyword evidence="7" id="KW-0206">Cytoskeleton</keyword>
<feature type="compositionally biased region" description="Basic and acidic residues" evidence="10">
    <location>
        <begin position="144"/>
        <end position="181"/>
    </location>
</feature>
<dbReference type="CDD" id="cd19522">
    <property type="entry name" value="RecA-like_KTNA1"/>
    <property type="match status" value="1"/>
</dbReference>
<reference evidence="12" key="1">
    <citation type="journal article" date="2004" name="Nature">
        <title>Genome duplication in the teleost fish Tetraodon nigroviridis reveals the early vertebrate proto-karyotype.</title>
        <authorList>
            <person name="Jaillon O."/>
            <person name="Aury J.-M."/>
            <person name="Brunet F."/>
            <person name="Petit J.-L."/>
            <person name="Stange-Thomann N."/>
            <person name="Mauceli E."/>
            <person name="Bouneau L."/>
            <person name="Fischer C."/>
            <person name="Ozouf-Costaz C."/>
            <person name="Bernot A."/>
            <person name="Nicaud S."/>
            <person name="Jaffe D."/>
            <person name="Fisher S."/>
            <person name="Lutfalla G."/>
            <person name="Dossat C."/>
            <person name="Segurens B."/>
            <person name="Dasilva C."/>
            <person name="Salanoubat M."/>
            <person name="Levy M."/>
            <person name="Boudet N."/>
            <person name="Castellano S."/>
            <person name="Anthouard V."/>
            <person name="Jubin C."/>
            <person name="Castelli V."/>
            <person name="Katinka M."/>
            <person name="Vacherie B."/>
            <person name="Biemont C."/>
            <person name="Skalli Z."/>
            <person name="Cattolico L."/>
            <person name="Poulain J."/>
            <person name="De Berardinis V."/>
            <person name="Cruaud C."/>
            <person name="Duprat S."/>
            <person name="Brottier P."/>
            <person name="Coutanceau J.-P."/>
            <person name="Gouzy J."/>
            <person name="Parra G."/>
            <person name="Lardier G."/>
            <person name="Chapple C."/>
            <person name="McKernan K.J."/>
            <person name="McEwan P."/>
            <person name="Bosak S."/>
            <person name="Kellis M."/>
            <person name="Volff J.-N."/>
            <person name="Guigo R."/>
            <person name="Zody M.C."/>
            <person name="Mesirov J."/>
            <person name="Lindblad-Toh K."/>
            <person name="Birren B."/>
            <person name="Nusbaum C."/>
            <person name="Kahn D."/>
            <person name="Robinson-Rechavi M."/>
            <person name="Laudet V."/>
            <person name="Schachter V."/>
            <person name="Quetier F."/>
            <person name="Saurin W."/>
            <person name="Scarpelli C."/>
            <person name="Wincker P."/>
            <person name="Lander E.S."/>
            <person name="Weissenbach J."/>
            <person name="Roest Crollius H."/>
        </authorList>
    </citation>
    <scope>NUCLEOTIDE SEQUENCE [LARGE SCALE GENOMIC DNA]</scope>
</reference>
<evidence type="ECO:0000256" key="5">
    <source>
        <dbReference type="ARBA" id="ARBA00022741"/>
    </source>
</evidence>
<dbReference type="FunFam" id="3.40.50.300:FF:000159">
    <property type="entry name" value="Katanin p60 ATPase-containing subunit A1"/>
    <property type="match status" value="1"/>
</dbReference>
<dbReference type="FunFam" id="1.10.8.60:FF:000025">
    <property type="entry name" value="Katanin p60 ATPase-containing subunit A1"/>
    <property type="match status" value="1"/>
</dbReference>
<dbReference type="OrthoDB" id="5334845at2759"/>
<dbReference type="GO" id="GO:0051013">
    <property type="term" value="P:microtubule severing"/>
    <property type="evidence" value="ECO:0007669"/>
    <property type="project" value="InterPro"/>
</dbReference>
<keyword evidence="4" id="KW-0493">Microtubule</keyword>
<gene>
    <name evidence="12" type="ORF">GSTENG00027947001</name>
</gene>
<evidence type="ECO:0000256" key="3">
    <source>
        <dbReference type="ARBA" id="ARBA00022490"/>
    </source>
</evidence>
<comment type="caution">
    <text evidence="12">The sequence shown here is derived from an EMBL/GenBank/DDBJ whole genome shotgun (WGS) entry which is preliminary data.</text>
</comment>
<dbReference type="InterPro" id="IPR027417">
    <property type="entry name" value="P-loop_NTPase"/>
</dbReference>
<dbReference type="GO" id="GO:0008568">
    <property type="term" value="F:microtubule severing ATPase activity"/>
    <property type="evidence" value="ECO:0007669"/>
    <property type="project" value="InterPro"/>
</dbReference>
<comment type="subcellular location">
    <subcellularLocation>
        <location evidence="1">Cytoplasm</location>
        <location evidence="1">Cytoskeleton</location>
        <location evidence="1">Spindle</location>
    </subcellularLocation>
</comment>
<dbReference type="FunFam" id="1.20.58.80:FF:000003">
    <property type="entry name" value="Katanin p60 ATPase-containing subunit A1"/>
    <property type="match status" value="1"/>
</dbReference>
<keyword evidence="5 9" id="KW-0547">Nucleotide-binding</keyword>
<dbReference type="GO" id="GO:0008017">
    <property type="term" value="F:microtubule binding"/>
    <property type="evidence" value="ECO:0007669"/>
    <property type="project" value="InterPro"/>
</dbReference>
<dbReference type="SMART" id="SM00382">
    <property type="entry name" value="AAA"/>
    <property type="match status" value="1"/>
</dbReference>
<keyword evidence="3" id="KW-0963">Cytoplasm</keyword>
<keyword evidence="8" id="KW-0413">Isomerase</keyword>
<dbReference type="InterPro" id="IPR050304">
    <property type="entry name" value="MT-severing_AAA_ATPase"/>
</dbReference>
<organism evidence="12">
    <name type="scientific">Tetraodon nigroviridis</name>
    <name type="common">Spotted green pufferfish</name>
    <name type="synonym">Chelonodon nigroviridis</name>
    <dbReference type="NCBI Taxonomy" id="99883"/>
    <lineage>
        <taxon>Eukaryota</taxon>
        <taxon>Metazoa</taxon>
        <taxon>Chordata</taxon>
        <taxon>Craniata</taxon>
        <taxon>Vertebrata</taxon>
        <taxon>Euteleostomi</taxon>
        <taxon>Actinopterygii</taxon>
        <taxon>Neopterygii</taxon>
        <taxon>Teleostei</taxon>
        <taxon>Neoteleostei</taxon>
        <taxon>Acanthomorphata</taxon>
        <taxon>Eupercaria</taxon>
        <taxon>Tetraodontiformes</taxon>
        <taxon>Tetradontoidea</taxon>
        <taxon>Tetraodontidae</taxon>
        <taxon>Tetraodon</taxon>
    </lineage>
</organism>
<evidence type="ECO:0000256" key="8">
    <source>
        <dbReference type="ARBA" id="ARBA00023235"/>
    </source>
</evidence>
<dbReference type="InterPro" id="IPR041569">
    <property type="entry name" value="AAA_lid_3"/>
</dbReference>
<dbReference type="InterPro" id="IPR003593">
    <property type="entry name" value="AAA+_ATPase"/>
</dbReference>
<dbReference type="EMBL" id="CAAE01014990">
    <property type="protein sequence ID" value="CAG07322.1"/>
    <property type="molecule type" value="Genomic_DNA"/>
</dbReference>
<dbReference type="Pfam" id="PF09336">
    <property type="entry name" value="Vps4_C"/>
    <property type="match status" value="1"/>
</dbReference>
<dbReference type="AlphaFoldDB" id="Q4RWB0"/>
<evidence type="ECO:0000256" key="9">
    <source>
        <dbReference type="RuleBase" id="RU003651"/>
    </source>
</evidence>
<dbReference type="InterPro" id="IPR015415">
    <property type="entry name" value="Spast_Vps4_C"/>
</dbReference>
<name>Q4RWB0_TETNG</name>
<sequence length="486" mass="54598">MNLAEICDYAKKAREYALLGIYDSSIVYYEGVLQQIQKYCHSLRDPAVKVKWQQMRQELTKEYEQVKTITGTLESFKNERPSDILAPQCERSPEDPVVWPPPVPAEHRNPVPLKRPSTGVKQQRRDSPGLQHRGAGARGQTNAKAERPGLKDARGVRAKDEKGKKGASEPGDGELKKFDGAGHDSDLVDLLERDIVSRNPNVHWDDIADLEDAKKLLREAVVLPMWMPDFFKGIRRPWKGVLMVGPPGTGKTMLAKAVATECGTTFFNVSSSTLTSKYRGESEKLVRVLFEMARFYAPTTIFIDEIDSICSRRGTSDEHEASRRVKSEFLVQMDGMGNTPDEDPSKMVMVLAATNFPWDIDEALRRRLEKRIYIPLPSASGRAELLKINLKEVEVAEDVDLNVIAEKMEGYSGADITNVCRDASMMAMRRRIQGLSPEQIRALSKDELQMPVTMEDFTIALKKISKSVSAADLEKYEAWMAEFGSV</sequence>
<keyword evidence="6 9" id="KW-0067">ATP-binding</keyword>